<keyword evidence="1" id="KW-0812">Transmembrane</keyword>
<evidence type="ECO:0000313" key="2">
    <source>
        <dbReference type="EMBL" id="KAG9319753.1"/>
    </source>
</evidence>
<reference evidence="2" key="1">
    <citation type="submission" date="2021-07" db="EMBL/GenBank/DDBJ databases">
        <title>Draft genome of Mortierella alpina, strain LL118, isolated from an aspen leaf litter sample.</title>
        <authorList>
            <person name="Yang S."/>
            <person name="Vinatzer B.A."/>
        </authorList>
    </citation>
    <scope>NUCLEOTIDE SEQUENCE</scope>
    <source>
        <strain evidence="2">LL118</strain>
    </source>
</reference>
<dbReference type="SUPFAM" id="SSF51735">
    <property type="entry name" value="NAD(P)-binding Rossmann-fold domains"/>
    <property type="match status" value="1"/>
</dbReference>
<accession>A0A9P7ZWL7</accession>
<feature type="transmembrane region" description="Helical" evidence="1">
    <location>
        <begin position="6"/>
        <end position="24"/>
    </location>
</feature>
<dbReference type="EMBL" id="JAIFTL010000383">
    <property type="protein sequence ID" value="KAG9319753.1"/>
    <property type="molecule type" value="Genomic_DNA"/>
</dbReference>
<evidence type="ECO:0000313" key="3">
    <source>
        <dbReference type="Proteomes" id="UP000717515"/>
    </source>
</evidence>
<sequence>MTSFQVFIIGATGYIGSMVMNLLVKESAKSGHTFRALVRSPEKAEDIRSMGMVPVLAILKGLRHRPRLENGRKRLILIHTSGTGVLLDGAYGNHGSQTIYYDNDVAQLSTLGPQQPHRIVDLEIMSPTLKGQVDTYIYLGLWNPP</sequence>
<dbReference type="AlphaFoldDB" id="A0A9P7ZWL7"/>
<evidence type="ECO:0000256" key="1">
    <source>
        <dbReference type="SAM" id="Phobius"/>
    </source>
</evidence>
<gene>
    <name evidence="2" type="ORF">KVV02_005870</name>
</gene>
<dbReference type="InterPro" id="IPR036291">
    <property type="entry name" value="NAD(P)-bd_dom_sf"/>
</dbReference>
<protein>
    <recommendedName>
        <fullName evidence="4">NmrA-like domain-containing protein</fullName>
    </recommendedName>
</protein>
<name>A0A9P7ZWL7_MORAP</name>
<dbReference type="Gene3D" id="3.40.50.720">
    <property type="entry name" value="NAD(P)-binding Rossmann-like Domain"/>
    <property type="match status" value="1"/>
</dbReference>
<dbReference type="Proteomes" id="UP000717515">
    <property type="component" value="Unassembled WGS sequence"/>
</dbReference>
<proteinExistence type="predicted"/>
<evidence type="ECO:0008006" key="4">
    <source>
        <dbReference type="Google" id="ProtNLM"/>
    </source>
</evidence>
<comment type="caution">
    <text evidence="2">The sequence shown here is derived from an EMBL/GenBank/DDBJ whole genome shotgun (WGS) entry which is preliminary data.</text>
</comment>
<keyword evidence="1" id="KW-1133">Transmembrane helix</keyword>
<organism evidence="2 3">
    <name type="scientific">Mortierella alpina</name>
    <name type="common">Oleaginous fungus</name>
    <name type="synonym">Mortierella renispora</name>
    <dbReference type="NCBI Taxonomy" id="64518"/>
    <lineage>
        <taxon>Eukaryota</taxon>
        <taxon>Fungi</taxon>
        <taxon>Fungi incertae sedis</taxon>
        <taxon>Mucoromycota</taxon>
        <taxon>Mortierellomycotina</taxon>
        <taxon>Mortierellomycetes</taxon>
        <taxon>Mortierellales</taxon>
        <taxon>Mortierellaceae</taxon>
        <taxon>Mortierella</taxon>
    </lineage>
</organism>
<keyword evidence="1" id="KW-0472">Membrane</keyword>